<reference evidence="3 4" key="1">
    <citation type="submission" date="2014-02" db="EMBL/GenBank/DDBJ databases">
        <title>Transposable element dynamics among asymbiotic and ectomycorrhizal Amanita fungi.</title>
        <authorList>
            <consortium name="DOE Joint Genome Institute"/>
            <person name="Hess J."/>
            <person name="Skrede I."/>
            <person name="Wolfe B."/>
            <person name="LaButti K."/>
            <person name="Ohm R.A."/>
            <person name="Grigoriev I.V."/>
            <person name="Pringle A."/>
        </authorList>
    </citation>
    <scope>NUCLEOTIDE SEQUENCE [LARGE SCALE GENOMIC DNA]</scope>
    <source>
        <strain evidence="3 4">SKay4041</strain>
    </source>
</reference>
<dbReference type="InterPro" id="IPR004821">
    <property type="entry name" value="Cyt_trans-like"/>
</dbReference>
<dbReference type="AlphaFoldDB" id="A0A2A9NVY1"/>
<dbReference type="Pfam" id="PF01467">
    <property type="entry name" value="CTP_transf_like"/>
    <property type="match status" value="1"/>
</dbReference>
<dbReference type="GO" id="GO:0005635">
    <property type="term" value="C:nuclear envelope"/>
    <property type="evidence" value="ECO:0007669"/>
    <property type="project" value="TreeGrafter"/>
</dbReference>
<dbReference type="NCBIfam" id="TIGR00125">
    <property type="entry name" value="cyt_tran_rel"/>
    <property type="match status" value="1"/>
</dbReference>
<dbReference type="InterPro" id="IPR014729">
    <property type="entry name" value="Rossmann-like_a/b/a_fold"/>
</dbReference>
<dbReference type="Gene3D" id="3.40.50.620">
    <property type="entry name" value="HUPs"/>
    <property type="match status" value="1"/>
</dbReference>
<organism evidence="3 4">
    <name type="scientific">Amanita thiersii Skay4041</name>
    <dbReference type="NCBI Taxonomy" id="703135"/>
    <lineage>
        <taxon>Eukaryota</taxon>
        <taxon>Fungi</taxon>
        <taxon>Dikarya</taxon>
        <taxon>Basidiomycota</taxon>
        <taxon>Agaricomycotina</taxon>
        <taxon>Agaricomycetes</taxon>
        <taxon>Agaricomycetidae</taxon>
        <taxon>Agaricales</taxon>
        <taxon>Pluteineae</taxon>
        <taxon>Amanitaceae</taxon>
        <taxon>Amanita</taxon>
    </lineage>
</organism>
<dbReference type="OrthoDB" id="17102at2759"/>
<dbReference type="GO" id="GO:0031210">
    <property type="term" value="F:phosphatidylcholine binding"/>
    <property type="evidence" value="ECO:0007669"/>
    <property type="project" value="TreeGrafter"/>
</dbReference>
<evidence type="ECO:0000313" key="3">
    <source>
        <dbReference type="EMBL" id="PFH51956.1"/>
    </source>
</evidence>
<dbReference type="EMBL" id="KZ301983">
    <property type="protein sequence ID" value="PFH51956.1"/>
    <property type="molecule type" value="Genomic_DNA"/>
</dbReference>
<feature type="domain" description="Cytidyltransferase-like" evidence="2">
    <location>
        <begin position="92"/>
        <end position="238"/>
    </location>
</feature>
<proteinExistence type="predicted"/>
<dbReference type="Proteomes" id="UP000242287">
    <property type="component" value="Unassembled WGS sequence"/>
</dbReference>
<dbReference type="GO" id="GO:0004105">
    <property type="term" value="F:choline-phosphate cytidylyltransferase activity"/>
    <property type="evidence" value="ECO:0007669"/>
    <property type="project" value="UniProtKB-EC"/>
</dbReference>
<dbReference type="STRING" id="703135.A0A2A9NVY1"/>
<accession>A0A2A9NVY1</accession>
<name>A0A2A9NVY1_9AGAR</name>
<evidence type="ECO:0000259" key="2">
    <source>
        <dbReference type="Pfam" id="PF01467"/>
    </source>
</evidence>
<evidence type="ECO:0000256" key="1">
    <source>
        <dbReference type="ARBA" id="ARBA00026101"/>
    </source>
</evidence>
<keyword evidence="4" id="KW-1185">Reference proteome</keyword>
<gene>
    <name evidence="3" type="ORF">AMATHDRAFT_39866</name>
</gene>
<dbReference type="PANTHER" id="PTHR10739">
    <property type="entry name" value="CYTIDYLYLTRANSFERASE"/>
    <property type="match status" value="1"/>
</dbReference>
<dbReference type="SUPFAM" id="SSF52374">
    <property type="entry name" value="Nucleotidylyl transferase"/>
    <property type="match status" value="1"/>
</dbReference>
<dbReference type="EC" id="2.7.7.15" evidence="1"/>
<evidence type="ECO:0000313" key="4">
    <source>
        <dbReference type="Proteomes" id="UP000242287"/>
    </source>
</evidence>
<dbReference type="InterPro" id="IPR045049">
    <property type="entry name" value="Pcy1-like"/>
</dbReference>
<protein>
    <recommendedName>
        <fullName evidence="1">choline-phosphate cytidylyltransferase</fullName>
        <ecNumber evidence="1">2.7.7.15</ecNumber>
    </recommendedName>
</protein>
<dbReference type="PANTHER" id="PTHR10739:SF13">
    <property type="entry name" value="CHOLINE-PHOSPHATE CYTIDYLYLTRANSFERASE"/>
    <property type="match status" value="1"/>
</dbReference>
<sequence>MDPSLNFSDDDDYDVISNPGQRSLESSIAELGRAVVFEPPPTSMALARFETARMTPIDIQTRVQRTLYASTSRPGIQERPQLLVDHRTVRVYLDGSFDAFNAGHALQLRQAKLAFPSVYLAVGVFSDELMKSYGHAPTLPHVERCEVVRHCRWVDEIIPEVPWVVNVEFLEQHKLQYICVEEGITVDPSCDKARLKGYDEMKSIGKVISTRRTIGLMHPARVTTCPPTPTIFLEQLPRTLSSTTVHGSMSNL</sequence>